<dbReference type="Pfam" id="PF04359">
    <property type="entry name" value="DUF493"/>
    <property type="match status" value="1"/>
</dbReference>
<dbReference type="RefSeq" id="WP_108171692.1">
    <property type="nucleotide sequence ID" value="NZ_QBKQ01000002.1"/>
</dbReference>
<proteinExistence type="predicted"/>
<evidence type="ECO:0008006" key="3">
    <source>
        <dbReference type="Google" id="ProtNLM"/>
    </source>
</evidence>
<keyword evidence="2" id="KW-1185">Reference proteome</keyword>
<gene>
    <name evidence="1" type="ORF">C8P64_1774</name>
</gene>
<comment type="caution">
    <text evidence="1">The sequence shown here is derived from an EMBL/GenBank/DDBJ whole genome shotgun (WGS) entry which is preliminary data.</text>
</comment>
<dbReference type="AlphaFoldDB" id="A0A2T6AHF8"/>
<dbReference type="InterPro" id="IPR007454">
    <property type="entry name" value="UPF0250_YbeD-like"/>
</dbReference>
<sequence length="97" mass="11101">MSESKNPEEFYAKLKKQLQDTAMWPSEYLYKFIVPTKGDQISQVQGIFNNMGAVIETKQSKKGKYTSVSINVRMKNPDHVIEKYKEVAIKVEGVISL</sequence>
<reference evidence="1 2" key="1">
    <citation type="submission" date="2018-04" db="EMBL/GenBank/DDBJ databases">
        <title>Genomic Encyclopedia of Archaeal and Bacterial Type Strains, Phase II (KMG-II): from individual species to whole genera.</title>
        <authorList>
            <person name="Goeker M."/>
        </authorList>
    </citation>
    <scope>NUCLEOTIDE SEQUENCE [LARGE SCALE GENOMIC DNA]</scope>
    <source>
        <strain evidence="1 2">DSM 23082</strain>
    </source>
</reference>
<dbReference type="InterPro" id="IPR027471">
    <property type="entry name" value="YbeD-like_sf"/>
</dbReference>
<dbReference type="Proteomes" id="UP000244174">
    <property type="component" value="Unassembled WGS sequence"/>
</dbReference>
<accession>A0A2T6AHF8</accession>
<organism evidence="1 2">
    <name type="scientific">Christiangramia gaetbulicola</name>
    <dbReference type="NCBI Taxonomy" id="703340"/>
    <lineage>
        <taxon>Bacteria</taxon>
        <taxon>Pseudomonadati</taxon>
        <taxon>Bacteroidota</taxon>
        <taxon>Flavobacteriia</taxon>
        <taxon>Flavobacteriales</taxon>
        <taxon>Flavobacteriaceae</taxon>
        <taxon>Christiangramia</taxon>
    </lineage>
</organism>
<dbReference type="SUPFAM" id="SSF117991">
    <property type="entry name" value="YbeD/HP0495-like"/>
    <property type="match status" value="1"/>
</dbReference>
<evidence type="ECO:0000313" key="1">
    <source>
        <dbReference type="EMBL" id="PTX43248.1"/>
    </source>
</evidence>
<dbReference type="EMBL" id="QBKQ01000002">
    <property type="protein sequence ID" value="PTX43248.1"/>
    <property type="molecule type" value="Genomic_DNA"/>
</dbReference>
<dbReference type="Gene3D" id="3.30.70.260">
    <property type="match status" value="1"/>
</dbReference>
<evidence type="ECO:0000313" key="2">
    <source>
        <dbReference type="Proteomes" id="UP000244174"/>
    </source>
</evidence>
<protein>
    <recommendedName>
        <fullName evidence="3">DUF493 family protein</fullName>
    </recommendedName>
</protein>
<name>A0A2T6AHF8_9FLAO</name>
<dbReference type="OrthoDB" id="5616097at2"/>